<gene>
    <name evidence="2" type="ORF">C0J50_6758</name>
</gene>
<dbReference type="Proteomes" id="UP001205998">
    <property type="component" value="Unassembled WGS sequence"/>
</dbReference>
<feature type="transmembrane region" description="Helical" evidence="1">
    <location>
        <begin position="12"/>
        <end position="31"/>
    </location>
</feature>
<sequence>MSEWLKSDVFIIFVVVLLITVIAIVAVCCCLRRRGTSIKTKKMAVIEITPLDFPGRSNTIRFTLKIITEQKHASEIVQMLTGQIPTTGGRVCSTDLGISVRVDEVSSNSQTRVSSSHTDSALLTEQQAVSLDLQTTNLS</sequence>
<organism evidence="2 3">
    <name type="scientific">Silurus asotus</name>
    <name type="common">Amur catfish</name>
    <name type="synonym">Parasilurus asotus</name>
    <dbReference type="NCBI Taxonomy" id="30991"/>
    <lineage>
        <taxon>Eukaryota</taxon>
        <taxon>Metazoa</taxon>
        <taxon>Chordata</taxon>
        <taxon>Craniata</taxon>
        <taxon>Vertebrata</taxon>
        <taxon>Euteleostomi</taxon>
        <taxon>Actinopterygii</taxon>
        <taxon>Neopterygii</taxon>
        <taxon>Teleostei</taxon>
        <taxon>Ostariophysi</taxon>
        <taxon>Siluriformes</taxon>
        <taxon>Siluridae</taxon>
        <taxon>Silurus</taxon>
    </lineage>
</organism>
<evidence type="ECO:0000313" key="2">
    <source>
        <dbReference type="EMBL" id="KAI5608287.1"/>
    </source>
</evidence>
<proteinExistence type="predicted"/>
<comment type="caution">
    <text evidence="2">The sequence shown here is derived from an EMBL/GenBank/DDBJ whole genome shotgun (WGS) entry which is preliminary data.</text>
</comment>
<keyword evidence="3" id="KW-1185">Reference proteome</keyword>
<keyword evidence="1" id="KW-0472">Membrane</keyword>
<evidence type="ECO:0000256" key="1">
    <source>
        <dbReference type="SAM" id="Phobius"/>
    </source>
</evidence>
<accession>A0AAD5A306</accession>
<reference evidence="2" key="1">
    <citation type="submission" date="2018-07" db="EMBL/GenBank/DDBJ databases">
        <title>Comparative genomics of catfishes provides insights into carnivory and benthic adaptation.</title>
        <authorList>
            <person name="Zhang Y."/>
            <person name="Wang D."/>
            <person name="Peng Z."/>
            <person name="Zheng S."/>
            <person name="Shao F."/>
            <person name="Tao W."/>
        </authorList>
    </citation>
    <scope>NUCLEOTIDE SEQUENCE</scope>
    <source>
        <strain evidence="2">Chongqing</strain>
    </source>
</reference>
<keyword evidence="1" id="KW-1133">Transmembrane helix</keyword>
<keyword evidence="1" id="KW-0812">Transmembrane</keyword>
<evidence type="ECO:0000313" key="3">
    <source>
        <dbReference type="Proteomes" id="UP001205998"/>
    </source>
</evidence>
<protein>
    <submittedName>
        <fullName evidence="2">Uncharacterized protein</fullName>
    </submittedName>
</protein>
<dbReference type="AlphaFoldDB" id="A0AAD5A306"/>
<dbReference type="EMBL" id="MU583213">
    <property type="protein sequence ID" value="KAI5608287.1"/>
    <property type="molecule type" value="Genomic_DNA"/>
</dbReference>
<name>A0AAD5A306_SILAS</name>